<feature type="region of interest" description="Disordered" evidence="1">
    <location>
        <begin position="234"/>
        <end position="294"/>
    </location>
</feature>
<dbReference type="Pfam" id="PF13489">
    <property type="entry name" value="Methyltransf_23"/>
    <property type="match status" value="1"/>
</dbReference>
<name>A0AAD4H1K0_9FUNG</name>
<comment type="caution">
    <text evidence="2">The sequence shown here is derived from an EMBL/GenBank/DDBJ whole genome shotgun (WGS) entry which is preliminary data.</text>
</comment>
<feature type="compositionally biased region" description="Low complexity" evidence="1">
    <location>
        <begin position="270"/>
        <end position="294"/>
    </location>
</feature>
<dbReference type="InterPro" id="IPR029063">
    <property type="entry name" value="SAM-dependent_MTases_sf"/>
</dbReference>
<feature type="compositionally biased region" description="Low complexity" evidence="1">
    <location>
        <begin position="131"/>
        <end position="153"/>
    </location>
</feature>
<dbReference type="GO" id="GO:0008168">
    <property type="term" value="F:methyltransferase activity"/>
    <property type="evidence" value="ECO:0007669"/>
    <property type="project" value="TreeGrafter"/>
</dbReference>
<feature type="compositionally biased region" description="Low complexity" evidence="1">
    <location>
        <begin position="53"/>
        <end position="62"/>
    </location>
</feature>
<dbReference type="AlphaFoldDB" id="A0AAD4H1K0"/>
<dbReference type="Gene3D" id="3.40.50.150">
    <property type="entry name" value="Vaccinia Virus protein VP39"/>
    <property type="match status" value="1"/>
</dbReference>
<dbReference type="PANTHER" id="PTHR43591">
    <property type="entry name" value="METHYLTRANSFERASE"/>
    <property type="match status" value="1"/>
</dbReference>
<evidence type="ECO:0008006" key="4">
    <source>
        <dbReference type="Google" id="ProtNLM"/>
    </source>
</evidence>
<gene>
    <name evidence="2" type="ORF">BGZ95_005443</name>
</gene>
<accession>A0AAD4H1K0</accession>
<feature type="compositionally biased region" description="Polar residues" evidence="1">
    <location>
        <begin position="247"/>
        <end position="269"/>
    </location>
</feature>
<evidence type="ECO:0000313" key="2">
    <source>
        <dbReference type="EMBL" id="KAG0256646.1"/>
    </source>
</evidence>
<feature type="compositionally biased region" description="Acidic residues" evidence="1">
    <location>
        <begin position="1098"/>
        <end position="1117"/>
    </location>
</feature>
<dbReference type="SUPFAM" id="SSF53335">
    <property type="entry name" value="S-adenosyl-L-methionine-dependent methyltransferases"/>
    <property type="match status" value="1"/>
</dbReference>
<feature type="non-terminal residue" evidence="2">
    <location>
        <position position="1171"/>
    </location>
</feature>
<feature type="region of interest" description="Disordered" evidence="1">
    <location>
        <begin position="983"/>
        <end position="1014"/>
    </location>
</feature>
<evidence type="ECO:0000313" key="3">
    <source>
        <dbReference type="Proteomes" id="UP001194580"/>
    </source>
</evidence>
<dbReference type="PANTHER" id="PTHR43591:SF24">
    <property type="entry name" value="2-METHOXY-6-POLYPRENYL-1,4-BENZOQUINOL METHYLASE, MITOCHONDRIAL"/>
    <property type="match status" value="1"/>
</dbReference>
<feature type="compositionally biased region" description="Acidic residues" evidence="1">
    <location>
        <begin position="993"/>
        <end position="1012"/>
    </location>
</feature>
<proteinExistence type="predicted"/>
<organism evidence="2 3">
    <name type="scientific">Linnemannia exigua</name>
    <dbReference type="NCBI Taxonomy" id="604196"/>
    <lineage>
        <taxon>Eukaryota</taxon>
        <taxon>Fungi</taxon>
        <taxon>Fungi incertae sedis</taxon>
        <taxon>Mucoromycota</taxon>
        <taxon>Mortierellomycotina</taxon>
        <taxon>Mortierellomycetes</taxon>
        <taxon>Mortierellales</taxon>
        <taxon>Mortierellaceae</taxon>
        <taxon>Linnemannia</taxon>
    </lineage>
</organism>
<dbReference type="Proteomes" id="UP001194580">
    <property type="component" value="Unassembled WGS sequence"/>
</dbReference>
<feature type="compositionally biased region" description="Polar residues" evidence="1">
    <location>
        <begin position="874"/>
        <end position="884"/>
    </location>
</feature>
<evidence type="ECO:0000256" key="1">
    <source>
        <dbReference type="SAM" id="MobiDB-lite"/>
    </source>
</evidence>
<reference evidence="2" key="1">
    <citation type="journal article" date="2020" name="Fungal Divers.">
        <title>Resolving the Mortierellaceae phylogeny through synthesis of multi-gene phylogenetics and phylogenomics.</title>
        <authorList>
            <person name="Vandepol N."/>
            <person name="Liber J."/>
            <person name="Desiro A."/>
            <person name="Na H."/>
            <person name="Kennedy M."/>
            <person name="Barry K."/>
            <person name="Grigoriev I.V."/>
            <person name="Miller A.N."/>
            <person name="O'Donnell K."/>
            <person name="Stajich J.E."/>
            <person name="Bonito G."/>
        </authorList>
    </citation>
    <scope>NUCLEOTIDE SEQUENCE</scope>
    <source>
        <strain evidence="2">NRRL 28262</strain>
    </source>
</reference>
<feature type="region of interest" description="Disordered" evidence="1">
    <location>
        <begin position="1027"/>
        <end position="1047"/>
    </location>
</feature>
<dbReference type="EMBL" id="JAAAIL010002515">
    <property type="protein sequence ID" value="KAG0256646.1"/>
    <property type="molecule type" value="Genomic_DNA"/>
</dbReference>
<feature type="compositionally biased region" description="Polar residues" evidence="1">
    <location>
        <begin position="118"/>
        <end position="130"/>
    </location>
</feature>
<feature type="compositionally biased region" description="Polar residues" evidence="1">
    <location>
        <begin position="20"/>
        <end position="42"/>
    </location>
</feature>
<dbReference type="CDD" id="cd02440">
    <property type="entry name" value="AdoMet_MTases"/>
    <property type="match status" value="1"/>
</dbReference>
<feature type="region of interest" description="Disordered" evidence="1">
    <location>
        <begin position="1082"/>
        <end position="1147"/>
    </location>
</feature>
<feature type="region of interest" description="Disordered" evidence="1">
    <location>
        <begin position="118"/>
        <end position="155"/>
    </location>
</feature>
<feature type="region of interest" description="Disordered" evidence="1">
    <location>
        <begin position="859"/>
        <end position="884"/>
    </location>
</feature>
<protein>
    <recommendedName>
        <fullName evidence="4">Methyltransferase type 11 domain-containing protein</fullName>
    </recommendedName>
</protein>
<sequence length="1171" mass="125404">MNTPSLAGGVRTPNNRRDSQFSSPRHSIASSLHQKRVSSPLSSPVVIDGGAGPSSSAAGDTTASPIKTLAHNLSTQSSTRESLSSVGTANYHWMEEQDVDSGVQDAMNRDSVLMLFPSPTTASDTGSQGKSTLAVSPTTAPTTATESSPTVSARPQVAAGVEPVFNMEQMAQQSLEQQAQQHALLKYFFKGNYHAPLNKDELGSVLDVGCGAGLWMRDMAIEFPLTEIHGVDAVVPTRKRRPRVPPSQSNSATGSPNLTSFASKHSSVQSSGSTTATGAAATTTTTSATASYGSPMKVPPAMLDSMPSNCFFHKADTTRGLPFPDNTFDFCRVRLVLWGYNLNSFPDLLSELIRVTRKGGWIEFVDMDPCIKKANETGTRINEWIKTGLIHGNLDPDLVRSLPKFLQEYCDATMDAAIAEDTLLPEGQQRRELQYRSGSLLLPTEPYGLDQLAVSKISLPFGPWGGKVGELWQQCFTTFLHELEPLIMDATLSGLVMDQYHRQFQQEMQRRFAEAAAASEASDPSSTSKERVTSFDQRLCTHLAWSNLIDQLVKDATISSVSLTNPANKATPYSHANFLSSVKEVRSYNNFYIAYAQKVDIVELKQQYLLSQLEQEIFSPNPGLASSSLATFPTSLGAAAAFNRAVSHSQKEDAAAVVAAEAVKDQNDDGFDDGYRYGYTEPMDQQSDTSHMGHTSIQKVSSPNLRQNYLATMPGLEPSFSRAFPSAALNVEDLPYGDQKEEVLVVGEEETTGIAAPSALNMNQHGLVTSLTQDALETFNRTSTASTPASTTGAISMTSNHQDAVAVLASTAGPPTPTSVAALSIRSNSRNSNRNNSISGSVSASGNFLGAGFGGGGSPRIGYGGQRRQESIKSNEGPNSPQAQSATFVVVSGGEEDLSGLSDKQQQDYFNHMPIRPQAHHPTLYHQQQYHHHYQQQQQSVQQVQPVKRKNSLLSKVLTPTGSSSSLVSVTSDGVVSIAAAAGSAGKMSVHGEEDEQVADEEDEEEEEEDHDEGGSEILIALHDEVPDQGGTTADAEPEVDVDPGASEDTIGIIHHVSLDDLNSTRDPSEPVIHPVKDDDVESVEGPLELLTPIDDGRGDDDGDYGSDEERHEDEEVVFLMMPPPGQPCPAPVPVTDPGPGPALVPEISVVEAASVPLPSPLPESGPPSAS</sequence>
<keyword evidence="3" id="KW-1185">Reference proteome</keyword>
<feature type="compositionally biased region" description="Pro residues" evidence="1">
    <location>
        <begin position="1122"/>
        <end position="1143"/>
    </location>
</feature>
<feature type="region of interest" description="Disordered" evidence="1">
    <location>
        <begin position="1"/>
        <end position="62"/>
    </location>
</feature>